<dbReference type="AlphaFoldDB" id="A0A7L5DPE0"/>
<dbReference type="RefSeq" id="WP_169552268.1">
    <property type="nucleotide sequence ID" value="NZ_CP051677.1"/>
</dbReference>
<organism evidence="1 2">
    <name type="scientific">Spirosoma rhododendri</name>
    <dbReference type="NCBI Taxonomy" id="2728024"/>
    <lineage>
        <taxon>Bacteria</taxon>
        <taxon>Pseudomonadati</taxon>
        <taxon>Bacteroidota</taxon>
        <taxon>Cytophagia</taxon>
        <taxon>Cytophagales</taxon>
        <taxon>Cytophagaceae</taxon>
        <taxon>Spirosoma</taxon>
    </lineage>
</organism>
<dbReference type="EMBL" id="CP051677">
    <property type="protein sequence ID" value="QJD80309.1"/>
    <property type="molecule type" value="Genomic_DNA"/>
</dbReference>
<keyword evidence="2" id="KW-1185">Reference proteome</keyword>
<dbReference type="KEGG" id="srho:HH216_19180"/>
<gene>
    <name evidence="1" type="ORF">HH216_19180</name>
</gene>
<dbReference type="Gene3D" id="1.25.40.10">
    <property type="entry name" value="Tetratricopeptide repeat domain"/>
    <property type="match status" value="1"/>
</dbReference>
<evidence type="ECO:0008006" key="3">
    <source>
        <dbReference type="Google" id="ProtNLM"/>
    </source>
</evidence>
<sequence>MRQRQRAIDYYQRAADRAETLQDWLLAVESYRRLSVVHAQAGSTAASETAYQRLFDSVEKLPPEQHGAARLPDIGKRYWAQQATSAGRHKADERLTQLLGTNWRRTTRI</sequence>
<dbReference type="InterPro" id="IPR011990">
    <property type="entry name" value="TPR-like_helical_dom_sf"/>
</dbReference>
<dbReference type="SUPFAM" id="SSF48452">
    <property type="entry name" value="TPR-like"/>
    <property type="match status" value="1"/>
</dbReference>
<name>A0A7L5DPE0_9BACT</name>
<dbReference type="Proteomes" id="UP000501128">
    <property type="component" value="Chromosome"/>
</dbReference>
<proteinExistence type="predicted"/>
<protein>
    <recommendedName>
        <fullName evidence="3">Tetratricopeptide repeat protein</fullName>
    </recommendedName>
</protein>
<reference evidence="1 2" key="1">
    <citation type="submission" date="2020-04" db="EMBL/GenBank/DDBJ databases">
        <title>Genome sequencing of novel species.</title>
        <authorList>
            <person name="Heo J."/>
            <person name="Kim S.-J."/>
            <person name="Kim J.-S."/>
            <person name="Hong S.-B."/>
            <person name="Kwon S.-W."/>
        </authorList>
    </citation>
    <scope>NUCLEOTIDE SEQUENCE [LARGE SCALE GENOMIC DNA]</scope>
    <source>
        <strain evidence="1 2">CJU-R4</strain>
    </source>
</reference>
<evidence type="ECO:0000313" key="1">
    <source>
        <dbReference type="EMBL" id="QJD80309.1"/>
    </source>
</evidence>
<accession>A0A7L5DPE0</accession>
<evidence type="ECO:0000313" key="2">
    <source>
        <dbReference type="Proteomes" id="UP000501128"/>
    </source>
</evidence>